<gene>
    <name evidence="1" type="ORF">BPAG_LOCUS3375</name>
</gene>
<organism evidence="3">
    <name type="scientific">Brugia pahangi</name>
    <name type="common">Filarial nematode worm</name>
    <dbReference type="NCBI Taxonomy" id="6280"/>
    <lineage>
        <taxon>Eukaryota</taxon>
        <taxon>Metazoa</taxon>
        <taxon>Ecdysozoa</taxon>
        <taxon>Nematoda</taxon>
        <taxon>Chromadorea</taxon>
        <taxon>Rhabditida</taxon>
        <taxon>Spirurina</taxon>
        <taxon>Spiruromorpha</taxon>
        <taxon>Filarioidea</taxon>
        <taxon>Onchocercidae</taxon>
        <taxon>Brugia</taxon>
    </lineage>
</organism>
<dbReference type="WBParaSite" id="BPAG_0000340501-mRNA-1">
    <property type="protein sequence ID" value="BPAG_0000340501-mRNA-1"/>
    <property type="gene ID" value="BPAG_0000340501"/>
</dbReference>
<proteinExistence type="predicted"/>
<evidence type="ECO:0000313" key="1">
    <source>
        <dbReference type="EMBL" id="VDN84561.1"/>
    </source>
</evidence>
<evidence type="ECO:0000313" key="2">
    <source>
        <dbReference type="Proteomes" id="UP000278627"/>
    </source>
</evidence>
<dbReference type="Proteomes" id="UP000278627">
    <property type="component" value="Unassembled WGS sequence"/>
</dbReference>
<dbReference type="AlphaFoldDB" id="A0A0N4T5C4"/>
<dbReference type="EMBL" id="UZAD01000923">
    <property type="protein sequence ID" value="VDN84561.1"/>
    <property type="molecule type" value="Genomic_DNA"/>
</dbReference>
<name>A0A0N4T5C4_BRUPA</name>
<sequence length="132" mass="14989">MLSSSRVFRERPHFLRLPGACIILGEFGICLEKLIATMEMSAKLDFALCDWHKSDTVALKHGCTRTGSSCQLTYQLHGNHLIPFYLEDLNSCRYSSFAMNSFDQYDQGHQLHTLETCSVSAKLWKQTSKVVP</sequence>
<protein>
    <submittedName>
        <fullName evidence="1 3">Uncharacterized protein</fullName>
    </submittedName>
</protein>
<reference evidence="1 2" key="2">
    <citation type="submission" date="2018-11" db="EMBL/GenBank/DDBJ databases">
        <authorList>
            <consortium name="Pathogen Informatics"/>
        </authorList>
    </citation>
    <scope>NUCLEOTIDE SEQUENCE [LARGE SCALE GENOMIC DNA]</scope>
</reference>
<keyword evidence="2" id="KW-1185">Reference proteome</keyword>
<reference evidence="3" key="1">
    <citation type="submission" date="2017-02" db="UniProtKB">
        <authorList>
            <consortium name="WormBaseParasite"/>
        </authorList>
    </citation>
    <scope>IDENTIFICATION</scope>
</reference>
<evidence type="ECO:0000313" key="3">
    <source>
        <dbReference type="WBParaSite" id="BPAG_0000340501-mRNA-1"/>
    </source>
</evidence>
<accession>A0A0N4T5C4</accession>